<dbReference type="EMBL" id="CP104205">
    <property type="protein sequence ID" value="UWX54116.1"/>
    <property type="molecule type" value="Genomic_DNA"/>
</dbReference>
<protein>
    <submittedName>
        <fullName evidence="1">Uncharacterized protein</fullName>
    </submittedName>
</protein>
<name>A0ABY5Y506_9FLAO</name>
<keyword evidence="2" id="KW-1185">Reference proteome</keyword>
<proteinExistence type="predicted"/>
<reference evidence="1" key="1">
    <citation type="submission" date="2022-09" db="EMBL/GenBank/DDBJ databases">
        <title>Maribacter litopenaei sp. nov., isolated from the intestinal tract of the Pacific White Shrimp, Litopenaeus vannamei.</title>
        <authorList>
            <person name="Kim S.Y."/>
            <person name="Hwang C.Y."/>
        </authorList>
    </citation>
    <scope>NUCLEOTIDE SEQUENCE</scope>
    <source>
        <strain evidence="1">HL-LV01</strain>
    </source>
</reference>
<dbReference type="RefSeq" id="WP_260571768.1">
    <property type="nucleotide sequence ID" value="NZ_CP104205.1"/>
</dbReference>
<evidence type="ECO:0000313" key="2">
    <source>
        <dbReference type="Proteomes" id="UP001059209"/>
    </source>
</evidence>
<sequence length="140" mass="16285">MRIGLNLAKVQFGVRIERVGSIVQQGLRDENKLSYLVGEGIRKDTSYFKVSVDSLQNVANMFLEDFVGEQLMNQGIESDFAYTLFTKDSSYVLNSSKRFENSDNIESYPIELDGYFPIYWTAQLFWIFNLKTFTIIFWQS</sequence>
<accession>A0ABY5Y506</accession>
<gene>
    <name evidence="1" type="ORF">NYZ99_13905</name>
</gene>
<evidence type="ECO:0000313" key="1">
    <source>
        <dbReference type="EMBL" id="UWX54116.1"/>
    </source>
</evidence>
<organism evidence="1 2">
    <name type="scientific">Maribacter litopenaei</name>
    <dbReference type="NCBI Taxonomy" id="2976127"/>
    <lineage>
        <taxon>Bacteria</taxon>
        <taxon>Pseudomonadati</taxon>
        <taxon>Bacteroidota</taxon>
        <taxon>Flavobacteriia</taxon>
        <taxon>Flavobacteriales</taxon>
        <taxon>Flavobacteriaceae</taxon>
        <taxon>Maribacter</taxon>
    </lineage>
</organism>
<dbReference type="Proteomes" id="UP001059209">
    <property type="component" value="Chromosome"/>
</dbReference>